<accession>A0AAN6WQ25</accession>
<keyword evidence="5 10" id="KW-0808">Transferase</keyword>
<feature type="transmembrane region" description="Helical" evidence="10">
    <location>
        <begin position="159"/>
        <end position="181"/>
    </location>
</feature>
<evidence type="ECO:0000313" key="12">
    <source>
        <dbReference type="Proteomes" id="UP001302126"/>
    </source>
</evidence>
<dbReference type="PANTHER" id="PTHR12413">
    <property type="entry name" value="DOLICHYL GLYCOSYLTRANSFERASE"/>
    <property type="match status" value="1"/>
</dbReference>
<evidence type="ECO:0000256" key="9">
    <source>
        <dbReference type="ARBA" id="ARBA00023136"/>
    </source>
</evidence>
<feature type="transmembrane region" description="Helical" evidence="10">
    <location>
        <begin position="280"/>
        <end position="304"/>
    </location>
</feature>
<evidence type="ECO:0000256" key="4">
    <source>
        <dbReference type="ARBA" id="ARBA00022676"/>
    </source>
</evidence>
<protein>
    <recommendedName>
        <fullName evidence="10">Alpha-1,3-glucosyltransferase</fullName>
        <ecNumber evidence="10">2.4.1.-</ecNumber>
    </recommendedName>
</protein>
<dbReference type="InterPro" id="IPR004856">
    <property type="entry name" value="Glyco_trans_ALG6/ALG8"/>
</dbReference>
<comment type="caution">
    <text evidence="11">The sequence shown here is derived from an EMBL/GenBank/DDBJ whole genome shotgun (WGS) entry which is preliminary data.</text>
</comment>
<feature type="transmembrane region" description="Helical" evidence="10">
    <location>
        <begin position="385"/>
        <end position="406"/>
    </location>
</feature>
<sequence>MAGHAPSPHKPRRKAKRTADLQSNLSIVESSSSSGRVVPSFPLAAFFWPARGSVSQWEILPLVLMVVGLFRWAAGLWGYSGFEKPPIFGDYEAQRHWMEITTQLPVSQWYFHDLQWWGLDYPPLTAYHSWLCGKIGSLIDPSWFALYESRGLHDPTLKIFMRATVLVSEYLIFVPALVVFVRRFSRVNGVTTWSASIALAAILLQPATILIDHVHFQYNTVMLGFVVASMSSMIAERYLWSAVFFVCALGFKQMALYYAFSVFAYLLGSCFSPRINVTRFIAIAAVTAVSFAILILPLVAGTYYDVKRGISPHPDRKGSRVPLPLFEEYVGYLNTDAFYYPYIEQLVQMVHRVFPFARGLFEDKVANFWCALNVVVKIKNYPTELLQRGALIATLASIVPPNLILLIRPKKHLLPLAFATTAWGFFLFSYQVHEKSVLLPLMPMTLLLAGNQGLGKDIRAWVGFANILGCWTMFPLLQRVDLRVPYAVLTLLWAYLLGLPPTSTSAYFQQGSSVFSHWVTAFTHVFFYLAMALWHVLEFFVRPPSDKPDLWVVANVGVGAAGFSLCYLWCLWKLILQSDILPKALGGKERKAKI</sequence>
<comment type="subcellular location">
    <subcellularLocation>
        <location evidence="1 10">Endoplasmic reticulum membrane</location>
        <topology evidence="1 10">Multi-pass membrane protein</topology>
    </subcellularLocation>
</comment>
<dbReference type="GO" id="GO:0042281">
    <property type="term" value="F:dolichyl pyrophosphate Man9GlcNAc2 alpha-1,3-glucosyltransferase activity"/>
    <property type="evidence" value="ECO:0007669"/>
    <property type="project" value="TreeGrafter"/>
</dbReference>
<keyword evidence="9 10" id="KW-0472">Membrane</keyword>
<feature type="transmembrane region" description="Helical" evidence="10">
    <location>
        <begin position="515"/>
        <end position="537"/>
    </location>
</feature>
<dbReference type="EMBL" id="MU864435">
    <property type="protein sequence ID" value="KAK4185969.1"/>
    <property type="molecule type" value="Genomic_DNA"/>
</dbReference>
<evidence type="ECO:0000256" key="10">
    <source>
        <dbReference type="RuleBase" id="RU363110"/>
    </source>
</evidence>
<dbReference type="Pfam" id="PF03155">
    <property type="entry name" value="Alg6_Alg8"/>
    <property type="match status" value="2"/>
</dbReference>
<evidence type="ECO:0000256" key="7">
    <source>
        <dbReference type="ARBA" id="ARBA00022824"/>
    </source>
</evidence>
<evidence type="ECO:0000256" key="1">
    <source>
        <dbReference type="ARBA" id="ARBA00004477"/>
    </source>
</evidence>
<reference evidence="11" key="1">
    <citation type="journal article" date="2023" name="Mol. Phylogenet. Evol.">
        <title>Genome-scale phylogeny and comparative genomics of the fungal order Sordariales.</title>
        <authorList>
            <person name="Hensen N."/>
            <person name="Bonometti L."/>
            <person name="Westerberg I."/>
            <person name="Brannstrom I.O."/>
            <person name="Guillou S."/>
            <person name="Cros-Aarteil S."/>
            <person name="Calhoun S."/>
            <person name="Haridas S."/>
            <person name="Kuo A."/>
            <person name="Mondo S."/>
            <person name="Pangilinan J."/>
            <person name="Riley R."/>
            <person name="LaButti K."/>
            <person name="Andreopoulos B."/>
            <person name="Lipzen A."/>
            <person name="Chen C."/>
            <person name="Yan M."/>
            <person name="Daum C."/>
            <person name="Ng V."/>
            <person name="Clum A."/>
            <person name="Steindorff A."/>
            <person name="Ohm R.A."/>
            <person name="Martin F."/>
            <person name="Silar P."/>
            <person name="Natvig D.O."/>
            <person name="Lalanne C."/>
            <person name="Gautier V."/>
            <person name="Ament-Velasquez S.L."/>
            <person name="Kruys A."/>
            <person name="Hutchinson M.I."/>
            <person name="Powell A.J."/>
            <person name="Barry K."/>
            <person name="Miller A.N."/>
            <person name="Grigoriev I.V."/>
            <person name="Debuchy R."/>
            <person name="Gladieux P."/>
            <person name="Hiltunen Thoren M."/>
            <person name="Johannesson H."/>
        </authorList>
    </citation>
    <scope>NUCLEOTIDE SEQUENCE</scope>
    <source>
        <strain evidence="11">PSN309</strain>
    </source>
</reference>
<evidence type="ECO:0000256" key="8">
    <source>
        <dbReference type="ARBA" id="ARBA00022989"/>
    </source>
</evidence>
<dbReference type="GO" id="GO:0005789">
    <property type="term" value="C:endoplasmic reticulum membrane"/>
    <property type="evidence" value="ECO:0007669"/>
    <property type="project" value="UniProtKB-SubCell"/>
</dbReference>
<reference evidence="11" key="2">
    <citation type="submission" date="2023-05" db="EMBL/GenBank/DDBJ databases">
        <authorList>
            <consortium name="Lawrence Berkeley National Laboratory"/>
            <person name="Steindorff A."/>
            <person name="Hensen N."/>
            <person name="Bonometti L."/>
            <person name="Westerberg I."/>
            <person name="Brannstrom I.O."/>
            <person name="Guillou S."/>
            <person name="Cros-Aarteil S."/>
            <person name="Calhoun S."/>
            <person name="Haridas S."/>
            <person name="Kuo A."/>
            <person name="Mondo S."/>
            <person name="Pangilinan J."/>
            <person name="Riley R."/>
            <person name="Labutti K."/>
            <person name="Andreopoulos B."/>
            <person name="Lipzen A."/>
            <person name="Chen C."/>
            <person name="Yanf M."/>
            <person name="Daum C."/>
            <person name="Ng V."/>
            <person name="Clum A."/>
            <person name="Ohm R."/>
            <person name="Martin F."/>
            <person name="Silar P."/>
            <person name="Natvig D."/>
            <person name="Lalanne C."/>
            <person name="Gautier V."/>
            <person name="Ament-Velasquez S.L."/>
            <person name="Kruys A."/>
            <person name="Hutchinson M.I."/>
            <person name="Powell A.J."/>
            <person name="Barry K."/>
            <person name="Miller A.N."/>
            <person name="Grigoriev I.V."/>
            <person name="Debuchy R."/>
            <person name="Gladieux P."/>
            <person name="Thoren M.H."/>
            <person name="Johannesson H."/>
        </authorList>
    </citation>
    <scope>NUCLEOTIDE SEQUENCE</scope>
    <source>
        <strain evidence="11">PSN309</strain>
    </source>
</reference>
<dbReference type="PANTHER" id="PTHR12413:SF1">
    <property type="entry name" value="DOLICHYL PYROPHOSPHATE MAN9GLCNAC2 ALPHA-1,3-GLUCOSYLTRANSFERASE"/>
    <property type="match status" value="1"/>
</dbReference>
<gene>
    <name evidence="11" type="ORF">QBC35DRAFT_453724</name>
</gene>
<dbReference type="Proteomes" id="UP001302126">
    <property type="component" value="Unassembled WGS sequence"/>
</dbReference>
<evidence type="ECO:0000256" key="2">
    <source>
        <dbReference type="ARBA" id="ARBA00004922"/>
    </source>
</evidence>
<keyword evidence="6 10" id="KW-0812">Transmembrane</keyword>
<dbReference type="EC" id="2.4.1.-" evidence="10"/>
<comment type="similarity">
    <text evidence="3 10">Belongs to the ALG6/ALG8 glucosyltransferase family.</text>
</comment>
<evidence type="ECO:0000256" key="5">
    <source>
        <dbReference type="ARBA" id="ARBA00022679"/>
    </source>
</evidence>
<keyword evidence="8 10" id="KW-1133">Transmembrane helix</keyword>
<name>A0AAN6WQ25_9PEZI</name>
<keyword evidence="4 10" id="KW-0328">Glycosyltransferase</keyword>
<feature type="transmembrane region" description="Helical" evidence="10">
    <location>
        <begin position="59"/>
        <end position="79"/>
    </location>
</feature>
<feature type="transmembrane region" description="Helical" evidence="10">
    <location>
        <begin position="413"/>
        <end position="432"/>
    </location>
</feature>
<keyword evidence="12" id="KW-1185">Reference proteome</keyword>
<keyword evidence="7 10" id="KW-0256">Endoplasmic reticulum</keyword>
<feature type="transmembrane region" description="Helical" evidence="10">
    <location>
        <begin position="241"/>
        <end position="268"/>
    </location>
</feature>
<evidence type="ECO:0000256" key="6">
    <source>
        <dbReference type="ARBA" id="ARBA00022692"/>
    </source>
</evidence>
<dbReference type="AlphaFoldDB" id="A0AAN6WQ25"/>
<evidence type="ECO:0000313" key="11">
    <source>
        <dbReference type="EMBL" id="KAK4185969.1"/>
    </source>
</evidence>
<feature type="transmembrane region" description="Helical" evidence="10">
    <location>
        <begin position="193"/>
        <end position="211"/>
    </location>
</feature>
<organism evidence="11 12">
    <name type="scientific">Podospora australis</name>
    <dbReference type="NCBI Taxonomy" id="1536484"/>
    <lineage>
        <taxon>Eukaryota</taxon>
        <taxon>Fungi</taxon>
        <taxon>Dikarya</taxon>
        <taxon>Ascomycota</taxon>
        <taxon>Pezizomycotina</taxon>
        <taxon>Sordariomycetes</taxon>
        <taxon>Sordariomycetidae</taxon>
        <taxon>Sordariales</taxon>
        <taxon>Podosporaceae</taxon>
        <taxon>Podospora</taxon>
    </lineage>
</organism>
<comment type="pathway">
    <text evidence="2 10">Protein modification; protein glycosylation.</text>
</comment>
<feature type="transmembrane region" description="Helical" evidence="10">
    <location>
        <begin position="549"/>
        <end position="575"/>
    </location>
</feature>
<proteinExistence type="inferred from homology"/>
<feature type="transmembrane region" description="Helical" evidence="10">
    <location>
        <begin position="484"/>
        <end position="503"/>
    </location>
</feature>
<evidence type="ECO:0000256" key="3">
    <source>
        <dbReference type="ARBA" id="ARBA00008715"/>
    </source>
</evidence>
<feature type="transmembrane region" description="Helical" evidence="10">
    <location>
        <begin position="458"/>
        <end position="477"/>
    </location>
</feature>